<evidence type="ECO:0000313" key="8">
    <source>
        <dbReference type="EMBL" id="CAE8595044.1"/>
    </source>
</evidence>
<evidence type="ECO:0000256" key="5">
    <source>
        <dbReference type="ARBA" id="ARBA00023453"/>
    </source>
</evidence>
<keyword evidence="9" id="KW-1185">Reference proteome</keyword>
<comment type="caution">
    <text evidence="8">The sequence shown here is derived from an EMBL/GenBank/DDBJ whole genome shotgun (WGS) entry which is preliminary data.</text>
</comment>
<reference evidence="8" key="1">
    <citation type="submission" date="2021-02" db="EMBL/GenBank/DDBJ databases">
        <authorList>
            <person name="Dougan E. K."/>
            <person name="Rhodes N."/>
            <person name="Thang M."/>
            <person name="Chan C."/>
        </authorList>
    </citation>
    <scope>NUCLEOTIDE SEQUENCE</scope>
</reference>
<dbReference type="Pfam" id="PF01535">
    <property type="entry name" value="PPR"/>
    <property type="match status" value="2"/>
</dbReference>
<dbReference type="InterPro" id="IPR029063">
    <property type="entry name" value="SAM-dependent_MTases_sf"/>
</dbReference>
<keyword evidence="1" id="KW-0489">Methyltransferase</keyword>
<evidence type="ECO:0008006" key="10">
    <source>
        <dbReference type="Google" id="ProtNLM"/>
    </source>
</evidence>
<feature type="non-terminal residue" evidence="8">
    <location>
        <position position="1"/>
    </location>
</feature>
<evidence type="ECO:0000313" key="9">
    <source>
        <dbReference type="Proteomes" id="UP000654075"/>
    </source>
</evidence>
<organism evidence="8 9">
    <name type="scientific">Polarella glacialis</name>
    <name type="common">Dinoflagellate</name>
    <dbReference type="NCBI Taxonomy" id="89957"/>
    <lineage>
        <taxon>Eukaryota</taxon>
        <taxon>Sar</taxon>
        <taxon>Alveolata</taxon>
        <taxon>Dinophyceae</taxon>
        <taxon>Suessiales</taxon>
        <taxon>Suessiaceae</taxon>
        <taxon>Polarella</taxon>
    </lineage>
</organism>
<dbReference type="SUPFAM" id="SSF53335">
    <property type="entry name" value="S-adenosyl-L-methionine-dependent methyltransferases"/>
    <property type="match status" value="1"/>
</dbReference>
<evidence type="ECO:0000256" key="7">
    <source>
        <dbReference type="SAM" id="MobiDB-lite"/>
    </source>
</evidence>
<dbReference type="InterPro" id="IPR011990">
    <property type="entry name" value="TPR-like_helical_dom_sf"/>
</dbReference>
<dbReference type="AlphaFoldDB" id="A0A813E7Y5"/>
<dbReference type="PROSITE" id="PS51375">
    <property type="entry name" value="PPR"/>
    <property type="match status" value="2"/>
</dbReference>
<dbReference type="GO" id="GO:0032259">
    <property type="term" value="P:methylation"/>
    <property type="evidence" value="ECO:0007669"/>
    <property type="project" value="UniProtKB-KW"/>
</dbReference>
<dbReference type="InterPro" id="IPR002885">
    <property type="entry name" value="PPR_rpt"/>
</dbReference>
<dbReference type="Proteomes" id="UP000654075">
    <property type="component" value="Unassembled WGS sequence"/>
</dbReference>
<evidence type="ECO:0000256" key="4">
    <source>
        <dbReference type="ARBA" id="ARBA00022737"/>
    </source>
</evidence>
<accession>A0A813E7Y5</accession>
<dbReference type="Gene3D" id="1.25.40.10">
    <property type="entry name" value="Tetratricopeptide repeat domain"/>
    <property type="match status" value="2"/>
</dbReference>
<evidence type="ECO:0000256" key="3">
    <source>
        <dbReference type="ARBA" id="ARBA00022691"/>
    </source>
</evidence>
<keyword evidence="4" id="KW-0677">Repeat</keyword>
<evidence type="ECO:0000256" key="6">
    <source>
        <dbReference type="PROSITE-ProRule" id="PRU00708"/>
    </source>
</evidence>
<gene>
    <name evidence="8" type="ORF">PGLA1383_LOCUS13563</name>
</gene>
<feature type="region of interest" description="Disordered" evidence="7">
    <location>
        <begin position="66"/>
        <end position="91"/>
    </location>
</feature>
<dbReference type="Pfam" id="PF01596">
    <property type="entry name" value="Methyltransf_3"/>
    <property type="match status" value="1"/>
</dbReference>
<keyword evidence="3" id="KW-0949">S-adenosyl-L-methionine</keyword>
<keyword evidence="2" id="KW-0808">Transferase</keyword>
<dbReference type="PROSITE" id="PS51682">
    <property type="entry name" value="SAM_OMT_I"/>
    <property type="match status" value="1"/>
</dbReference>
<dbReference type="PANTHER" id="PTHR47936">
    <property type="entry name" value="PPR_LONG DOMAIN-CONTAINING PROTEIN"/>
    <property type="match status" value="1"/>
</dbReference>
<dbReference type="Gene3D" id="3.40.50.150">
    <property type="entry name" value="Vaccinia Virus protein VP39"/>
    <property type="match status" value="1"/>
</dbReference>
<evidence type="ECO:0000256" key="2">
    <source>
        <dbReference type="ARBA" id="ARBA00022679"/>
    </source>
</evidence>
<evidence type="ECO:0000256" key="1">
    <source>
        <dbReference type="ARBA" id="ARBA00022603"/>
    </source>
</evidence>
<dbReference type="GO" id="GO:0008171">
    <property type="term" value="F:O-methyltransferase activity"/>
    <property type="evidence" value="ECO:0007669"/>
    <property type="project" value="InterPro"/>
</dbReference>
<dbReference type="CDD" id="cd02440">
    <property type="entry name" value="AdoMet_MTases"/>
    <property type="match status" value="1"/>
</dbReference>
<feature type="repeat" description="PPR" evidence="6">
    <location>
        <begin position="91"/>
        <end position="125"/>
    </location>
</feature>
<dbReference type="NCBIfam" id="TIGR00756">
    <property type="entry name" value="PPR"/>
    <property type="match status" value="1"/>
</dbReference>
<dbReference type="PANTHER" id="PTHR47936:SF1">
    <property type="entry name" value="PENTATRICOPEPTIDE REPEAT-CONTAINING PROTEIN GUN1, CHLOROPLASTIC"/>
    <property type="match status" value="1"/>
</dbReference>
<feature type="repeat" description="PPR" evidence="6">
    <location>
        <begin position="196"/>
        <end position="230"/>
    </location>
</feature>
<dbReference type="OrthoDB" id="186626at2759"/>
<dbReference type="Pfam" id="PF13812">
    <property type="entry name" value="PPR_3"/>
    <property type="match status" value="1"/>
</dbReference>
<name>A0A813E7Y5_POLGL</name>
<dbReference type="EMBL" id="CAJNNV010007530">
    <property type="protein sequence ID" value="CAE8595044.1"/>
    <property type="molecule type" value="Genomic_DNA"/>
</dbReference>
<dbReference type="InterPro" id="IPR002935">
    <property type="entry name" value="SAM_O-MeTrfase"/>
</dbReference>
<proteinExistence type="inferred from homology"/>
<protein>
    <recommendedName>
        <fullName evidence="10">Catechol O-methyltransferase</fullName>
    </recommendedName>
</protein>
<comment type="similarity">
    <text evidence="5">Belongs to the class I-like SAM-binding methyltransferase superfamily. Cation-dependent O-methyltransferase family.</text>
</comment>
<feature type="compositionally biased region" description="Low complexity" evidence="7">
    <location>
        <begin position="66"/>
        <end position="76"/>
    </location>
</feature>
<sequence length="637" mass="68269">GQQPCAGTRMRRAVGQGGRGWALALSVLREEMQPSLAAFNAALHVCAEGHRWRPCLDLLAEMLNNNNNNNDSNKNNNNERLESRKGAPRPDQVSFNTAISSCGRAQHWAHSLDLLSRMRHAQLAPDVVSFNASASALVAGAQWQRALGLLPELSRLGLRPSAVSFGTMAAACEKGSSWEGALQLHLDQRRHRLDPSLILYNSTISAMGRAQEWQRSLAALSELREAGLCPSTVTFNASISACARGRYWQGSLGLLAEMLAKSRTAGKHLPAAGASPNAISFSTTMLACMREGSWELALGLLDDMSAVSVELDLTGYGRLLVEAEQRSHGGREAFLLQRLGAGRWAAAAEEAAALLLQLPWPPKPSSSRLGAVTARLWQACGGTGRAQYEGSVGQSGWEGDVSRAELQDAGQQRAAHAKELRLLQHVLRNATPGDAASVCEAAESFAEVLEPWGRWLKVAAGAKAEFLVAAAQGASKKGALLEIGGYCGYSAIRLAAALPGRRIVSLEVDPIHAVVARNLVALAGLTDRIDIWIGHSADLLPRLAERYGGSDDLLPFAFVFMDHKGSLFHEDLASLQQHGLLQGGSVVVADNVLSPGAPLYLWRVAAPSGCGDFRTEVVRLREFSNLKLCSNSNRSLL</sequence>